<reference evidence="1" key="1">
    <citation type="journal article" date="2005" name="Int. J. Syst. Evol. Microbiol.">
        <title>Methanofollis formosanus sp. nov., isolated from a fish pond.</title>
        <authorList>
            <person name="Wu S.Y."/>
            <person name="Chen S.C."/>
            <person name="Lai M.C."/>
        </authorList>
    </citation>
    <scope>NUCLEOTIDE SEQUENCE</scope>
    <source>
        <strain evidence="1">ML15</strain>
    </source>
</reference>
<name>A0A8G0ZY54_9EURY</name>
<gene>
    <name evidence="1" type="ORF">E2N92_01105</name>
</gene>
<proteinExistence type="predicted"/>
<protein>
    <submittedName>
        <fullName evidence="1">Uncharacterized protein</fullName>
    </submittedName>
</protein>
<organism evidence="1 2">
    <name type="scientific">Methanofollis formosanus</name>
    <dbReference type="NCBI Taxonomy" id="299308"/>
    <lineage>
        <taxon>Archaea</taxon>
        <taxon>Methanobacteriati</taxon>
        <taxon>Methanobacteriota</taxon>
        <taxon>Stenosarchaea group</taxon>
        <taxon>Methanomicrobia</taxon>
        <taxon>Methanomicrobiales</taxon>
        <taxon>Methanomicrobiaceae</taxon>
        <taxon>Methanofollis</taxon>
    </lineage>
</organism>
<accession>A0A8G0ZY54</accession>
<dbReference type="EMBL" id="CP037968">
    <property type="protein sequence ID" value="QYZ78127.1"/>
    <property type="molecule type" value="Genomic_DNA"/>
</dbReference>
<evidence type="ECO:0000313" key="2">
    <source>
        <dbReference type="Proteomes" id="UP000826709"/>
    </source>
</evidence>
<keyword evidence="2" id="KW-1185">Reference proteome</keyword>
<sequence length="573" mass="65142">MQNGHIEVLPSNIVMEEYLTPAIAYYHEILDKITPYFFVDNKLVKMIGLQQLVVSKEYQIKRNDARSAKGVDYVRECVARIHSPDHLLDIMERWGAFDLCFSAPSFKDPGLGTQVRKTFCKVGTRLFDCDNCPNTTCKHNLLWSDSSMVFDIDTSEPRLEETFHALTAAMETLGLDYAVKLSSLKGLHMNVGLPADAGTTLFDRSICQYCLMKELQAQGIPVDDNSLDPVPIIRAPYSLHYRRLTPSLPVDEETFDEAREHLRSIERENLIDRIPRSLEVAGDWDLTWDVTPCTDDRFDRILGRWREQAERAILREKSTHEKSRSSAGIFLRKGREMTDEDQRNAARLLLETGKSREQVQAILKECLNNPPKAEKDHQPGRTGMVRLEAQQDIPGYIMSIPPPLVLLLIDNATLEDMRRITGAPPVPVKAQCTNTDEGMKMLFQEPKLFRRYPRKWNCRSIFIGGLYSSFKYCSAADTVVSVKTRHVWDRDMKVLTELEQVLNEGNHDFVTAHLLGLDYCKDHGLDTDGALLVFERIIKAVSSSTSNVVLITDHSGEEMVPFFASLVHGDEYA</sequence>
<reference evidence="1" key="2">
    <citation type="submission" date="2019-03" db="EMBL/GenBank/DDBJ databases">
        <authorList>
            <person name="Chen S.-C."/>
            <person name="Wu S.-Y."/>
            <person name="Lai M.-C."/>
        </authorList>
    </citation>
    <scope>NUCLEOTIDE SEQUENCE</scope>
    <source>
        <strain evidence="1">ML15</strain>
    </source>
</reference>
<dbReference type="Proteomes" id="UP000826709">
    <property type="component" value="Chromosome"/>
</dbReference>
<evidence type="ECO:0000313" key="1">
    <source>
        <dbReference type="EMBL" id="QYZ78127.1"/>
    </source>
</evidence>
<dbReference type="KEGG" id="mfk:E2N92_01105"/>
<dbReference type="RefSeq" id="WP_220681862.1">
    <property type="nucleotide sequence ID" value="NZ_CP037968.1"/>
</dbReference>
<dbReference type="AlphaFoldDB" id="A0A8G0ZY54"/>